<evidence type="ECO:0000313" key="1">
    <source>
        <dbReference type="EMBL" id="TST35107.1"/>
    </source>
</evidence>
<accession>A0A556V3H6</accession>
<dbReference type="AlphaFoldDB" id="A0A556V3H6"/>
<keyword evidence="2" id="KW-1185">Reference proteome</keyword>
<sequence>MIRIPEVSTAVRTRGDPTSRIEPVAYQTVINRRLRCLIEYLVYQRSEYPLFGPSLSRIHRASKCIQSPAFQKPRLQSSETFCEKSSEVRHLMGRSTDYTTVYESSLSPASALLDVWHQAAVQ</sequence>
<gene>
    <name evidence="1" type="ORF">Baya_12529</name>
</gene>
<name>A0A556V3H6_BAGYA</name>
<proteinExistence type="predicted"/>
<evidence type="ECO:0000313" key="2">
    <source>
        <dbReference type="Proteomes" id="UP000319801"/>
    </source>
</evidence>
<organism evidence="1 2">
    <name type="scientific">Bagarius yarrelli</name>
    <name type="common">Goonch</name>
    <name type="synonym">Bagrus yarrelli</name>
    <dbReference type="NCBI Taxonomy" id="175774"/>
    <lineage>
        <taxon>Eukaryota</taxon>
        <taxon>Metazoa</taxon>
        <taxon>Chordata</taxon>
        <taxon>Craniata</taxon>
        <taxon>Vertebrata</taxon>
        <taxon>Euteleostomi</taxon>
        <taxon>Actinopterygii</taxon>
        <taxon>Neopterygii</taxon>
        <taxon>Teleostei</taxon>
        <taxon>Ostariophysi</taxon>
        <taxon>Siluriformes</taxon>
        <taxon>Sisoridae</taxon>
        <taxon>Sisorinae</taxon>
        <taxon>Bagarius</taxon>
    </lineage>
</organism>
<reference evidence="1 2" key="1">
    <citation type="journal article" date="2019" name="Genome Biol. Evol.">
        <title>Whole-Genome Sequencing of the Giant Devil Catfish, Bagarius yarrelli.</title>
        <authorList>
            <person name="Jiang W."/>
            <person name="Lv Y."/>
            <person name="Cheng L."/>
            <person name="Yang K."/>
            <person name="Chao B."/>
            <person name="Wang X."/>
            <person name="Li Y."/>
            <person name="Pan X."/>
            <person name="You X."/>
            <person name="Zhang Y."/>
            <person name="Yang J."/>
            <person name="Li J."/>
            <person name="Zhang X."/>
            <person name="Liu S."/>
            <person name="Sun C."/>
            <person name="Yang J."/>
            <person name="Shi Q."/>
        </authorList>
    </citation>
    <scope>NUCLEOTIDE SEQUENCE [LARGE SCALE GENOMIC DNA]</scope>
    <source>
        <strain evidence="1">JWS20170419001</strain>
        <tissue evidence="1">Muscle</tissue>
    </source>
</reference>
<comment type="caution">
    <text evidence="1">The sequence shown here is derived from an EMBL/GenBank/DDBJ whole genome shotgun (WGS) entry which is preliminary data.</text>
</comment>
<dbReference type="Proteomes" id="UP000319801">
    <property type="component" value="Unassembled WGS sequence"/>
</dbReference>
<protein>
    <submittedName>
        <fullName evidence="1">Uncharacterized protein</fullName>
    </submittedName>
</protein>
<dbReference type="EMBL" id="VCAZ01000109">
    <property type="protein sequence ID" value="TST35107.1"/>
    <property type="molecule type" value="Genomic_DNA"/>
</dbReference>